<gene>
    <name evidence="2" type="ORF">PsYK624_040660</name>
</gene>
<organism evidence="2 3">
    <name type="scientific">Phanerochaete sordida</name>
    <dbReference type="NCBI Taxonomy" id="48140"/>
    <lineage>
        <taxon>Eukaryota</taxon>
        <taxon>Fungi</taxon>
        <taxon>Dikarya</taxon>
        <taxon>Basidiomycota</taxon>
        <taxon>Agaricomycotina</taxon>
        <taxon>Agaricomycetes</taxon>
        <taxon>Polyporales</taxon>
        <taxon>Phanerochaetaceae</taxon>
        <taxon>Phanerochaete</taxon>
    </lineage>
</organism>
<feature type="region of interest" description="Disordered" evidence="1">
    <location>
        <begin position="419"/>
        <end position="438"/>
    </location>
</feature>
<dbReference type="EMBL" id="BPQB01000008">
    <property type="protein sequence ID" value="GJE87983.1"/>
    <property type="molecule type" value="Genomic_DNA"/>
</dbReference>
<sequence length="523" mass="58719">MATDAATHKTPRERGNDSRLDPLLNWDILKDIMLYCCMEDASRISRTCRTLLQSAPRVLLSGLEDEFQAVALDIHSHLPSFHQFMLSGRHDCFHLLRRLRLSSLRKAHRRRSTPEDDVRTPLVGILQRTTKLEFLGLDDAEILEAEEGERTLLTTLLRMKTLRTLQFENTCGTTFERLRTMEAPLTGIYATFGLHGAHDVLDPVRALAPFRTSLQVLDLFYVMLPHGDVDVVYPQLTSLSVRYCTTLHLQSAVRCFPRLQELRFKLAHWEPGLDQGVIERHREQNAASQKCHTWPSLRRIRSTVIQLYTLAICCKVEYIDACEMPLAATANGRRLAAVLADARPACLALRLQSPGFDLMSLAKWLTPASDGLRALKLHIELVAEHGQDNPLIQINTMLTTFTELHLHCLDMHVEWESGCDHHSQATDSPDGRDPSGQAALEIASPSSCESGMRTIALDAAKLIPTLRFVAIQTSHAGNAKLFEISDGAGGPTTSSDKTLVKLSAESRGFEEFYNSIMYKPWVY</sequence>
<dbReference type="Proteomes" id="UP000703269">
    <property type="component" value="Unassembled WGS sequence"/>
</dbReference>
<evidence type="ECO:0000256" key="1">
    <source>
        <dbReference type="SAM" id="MobiDB-lite"/>
    </source>
</evidence>
<keyword evidence="3" id="KW-1185">Reference proteome</keyword>
<reference evidence="2 3" key="1">
    <citation type="submission" date="2021-08" db="EMBL/GenBank/DDBJ databases">
        <title>Draft Genome Sequence of Phanerochaete sordida strain YK-624.</title>
        <authorList>
            <person name="Mori T."/>
            <person name="Dohra H."/>
            <person name="Suzuki T."/>
            <person name="Kawagishi H."/>
            <person name="Hirai H."/>
        </authorList>
    </citation>
    <scope>NUCLEOTIDE SEQUENCE [LARGE SCALE GENOMIC DNA]</scope>
    <source>
        <strain evidence="2 3">YK-624</strain>
    </source>
</reference>
<dbReference type="Gene3D" id="3.80.10.10">
    <property type="entry name" value="Ribonuclease Inhibitor"/>
    <property type="match status" value="1"/>
</dbReference>
<dbReference type="InterPro" id="IPR032675">
    <property type="entry name" value="LRR_dom_sf"/>
</dbReference>
<protein>
    <submittedName>
        <fullName evidence="2">Uncharacterized protein</fullName>
    </submittedName>
</protein>
<comment type="caution">
    <text evidence="2">The sequence shown here is derived from an EMBL/GenBank/DDBJ whole genome shotgun (WGS) entry which is preliminary data.</text>
</comment>
<evidence type="ECO:0000313" key="3">
    <source>
        <dbReference type="Proteomes" id="UP000703269"/>
    </source>
</evidence>
<accession>A0A9P3G486</accession>
<proteinExistence type="predicted"/>
<dbReference type="SUPFAM" id="SSF52047">
    <property type="entry name" value="RNI-like"/>
    <property type="match status" value="1"/>
</dbReference>
<dbReference type="AlphaFoldDB" id="A0A9P3G486"/>
<evidence type="ECO:0000313" key="2">
    <source>
        <dbReference type="EMBL" id="GJE87983.1"/>
    </source>
</evidence>
<dbReference type="OrthoDB" id="2758445at2759"/>
<feature type="compositionally biased region" description="Basic and acidic residues" evidence="1">
    <location>
        <begin position="419"/>
        <end position="433"/>
    </location>
</feature>
<name>A0A9P3G486_9APHY</name>